<dbReference type="EMBL" id="CP003051">
    <property type="protein sequence ID" value="AGA92025.1"/>
    <property type="molecule type" value="Genomic_DNA"/>
</dbReference>
<protein>
    <submittedName>
        <fullName evidence="1">Uncharacterized protein</fullName>
    </submittedName>
</protein>
<dbReference type="Proteomes" id="UP000010816">
    <property type="component" value="Chromosome"/>
</dbReference>
<dbReference type="STRING" id="765912.Thimo_3355"/>
<evidence type="ECO:0000313" key="2">
    <source>
        <dbReference type="Proteomes" id="UP000010816"/>
    </source>
</evidence>
<name>L0H306_9GAMM</name>
<gene>
    <name evidence="1" type="ORF">Thimo_3355</name>
</gene>
<organism evidence="1 2">
    <name type="scientific">Thioflavicoccus mobilis 8321</name>
    <dbReference type="NCBI Taxonomy" id="765912"/>
    <lineage>
        <taxon>Bacteria</taxon>
        <taxon>Pseudomonadati</taxon>
        <taxon>Pseudomonadota</taxon>
        <taxon>Gammaproteobacteria</taxon>
        <taxon>Chromatiales</taxon>
        <taxon>Chromatiaceae</taxon>
        <taxon>Thioflavicoccus</taxon>
    </lineage>
</organism>
<evidence type="ECO:0000313" key="1">
    <source>
        <dbReference type="EMBL" id="AGA92025.1"/>
    </source>
</evidence>
<keyword evidence="2" id="KW-1185">Reference proteome</keyword>
<dbReference type="KEGG" id="tmb:Thimo_3355"/>
<sequence length="47" mass="5695">MRQPLKRTIKFALLGAYARDSRFKYLSLYNSEKLDEGKIEKTLRKWM</sequence>
<proteinExistence type="predicted"/>
<dbReference type="HOGENOM" id="CLU_3174283_0_0_6"/>
<accession>L0H306</accession>
<dbReference type="AlphaFoldDB" id="L0H306"/>
<reference evidence="1 2" key="1">
    <citation type="submission" date="2011-09" db="EMBL/GenBank/DDBJ databases">
        <title>Complete sequence of chromosome of Thioflavicoccus mobilis 8321.</title>
        <authorList>
            <consortium name="US DOE Joint Genome Institute"/>
            <person name="Lucas S."/>
            <person name="Han J."/>
            <person name="Lapidus A."/>
            <person name="Cheng J.-F."/>
            <person name="Goodwin L."/>
            <person name="Pitluck S."/>
            <person name="Peters L."/>
            <person name="Ovchinnikova G."/>
            <person name="Lu M."/>
            <person name="Detter J.C."/>
            <person name="Han C."/>
            <person name="Tapia R."/>
            <person name="Land M."/>
            <person name="Hauser L."/>
            <person name="Kyrpides N."/>
            <person name="Ivanova N."/>
            <person name="Pagani I."/>
            <person name="Vogl K."/>
            <person name="Liu Z."/>
            <person name="Imhoff J."/>
            <person name="Thiel V."/>
            <person name="Frigaard N.-U."/>
            <person name="Bryant D."/>
            <person name="Woyke T."/>
        </authorList>
    </citation>
    <scope>NUCLEOTIDE SEQUENCE [LARGE SCALE GENOMIC DNA]</scope>
    <source>
        <strain evidence="1 2">8321</strain>
    </source>
</reference>